<name>A0AA39KQM0_9HYME</name>
<comment type="caution">
    <text evidence="4">The sequence shown here is derived from an EMBL/GenBank/DDBJ whole genome shotgun (WGS) entry which is preliminary data.</text>
</comment>
<dbReference type="Proteomes" id="UP001168990">
    <property type="component" value="Unassembled WGS sequence"/>
</dbReference>
<evidence type="ECO:0000313" key="4">
    <source>
        <dbReference type="EMBL" id="KAK0170260.1"/>
    </source>
</evidence>
<feature type="chain" id="PRO_5041318633" description="TIL domain-containing protein" evidence="2">
    <location>
        <begin position="21"/>
        <end position="91"/>
    </location>
</feature>
<feature type="domain" description="TIL" evidence="3">
    <location>
        <begin position="26"/>
        <end position="83"/>
    </location>
</feature>
<dbReference type="CDD" id="cd19941">
    <property type="entry name" value="TIL"/>
    <property type="match status" value="1"/>
</dbReference>
<keyword evidence="5" id="KW-1185">Reference proteome</keyword>
<dbReference type="Pfam" id="PF01826">
    <property type="entry name" value="TIL"/>
    <property type="match status" value="1"/>
</dbReference>
<evidence type="ECO:0000259" key="3">
    <source>
        <dbReference type="Pfam" id="PF01826"/>
    </source>
</evidence>
<keyword evidence="2" id="KW-0732">Signal</keyword>
<dbReference type="AlphaFoldDB" id="A0AA39KQM0"/>
<comment type="similarity">
    <text evidence="1">Belongs to the serine protease inhibitor-like (TIL domain-containing) family.</text>
</comment>
<gene>
    <name evidence="4" type="ORF">PV328_010840</name>
</gene>
<protein>
    <recommendedName>
        <fullName evidence="3">TIL domain-containing protein</fullName>
    </recommendedName>
</protein>
<evidence type="ECO:0000256" key="1">
    <source>
        <dbReference type="ARBA" id="ARBA00007611"/>
    </source>
</evidence>
<dbReference type="Gene3D" id="2.10.25.10">
    <property type="entry name" value="Laminin"/>
    <property type="match status" value="1"/>
</dbReference>
<accession>A0AA39KQM0</accession>
<dbReference type="SUPFAM" id="SSF57567">
    <property type="entry name" value="Serine protease inhibitors"/>
    <property type="match status" value="1"/>
</dbReference>
<evidence type="ECO:0000256" key="2">
    <source>
        <dbReference type="SAM" id="SignalP"/>
    </source>
</evidence>
<dbReference type="InterPro" id="IPR036084">
    <property type="entry name" value="Ser_inhib-like_sf"/>
</dbReference>
<evidence type="ECO:0000313" key="5">
    <source>
        <dbReference type="Proteomes" id="UP001168990"/>
    </source>
</evidence>
<organism evidence="4 5">
    <name type="scientific">Microctonus aethiopoides</name>
    <dbReference type="NCBI Taxonomy" id="144406"/>
    <lineage>
        <taxon>Eukaryota</taxon>
        <taxon>Metazoa</taxon>
        <taxon>Ecdysozoa</taxon>
        <taxon>Arthropoda</taxon>
        <taxon>Hexapoda</taxon>
        <taxon>Insecta</taxon>
        <taxon>Pterygota</taxon>
        <taxon>Neoptera</taxon>
        <taxon>Endopterygota</taxon>
        <taxon>Hymenoptera</taxon>
        <taxon>Apocrita</taxon>
        <taxon>Ichneumonoidea</taxon>
        <taxon>Braconidae</taxon>
        <taxon>Euphorinae</taxon>
        <taxon>Microctonus</taxon>
    </lineage>
</organism>
<dbReference type="InterPro" id="IPR002919">
    <property type="entry name" value="TIL_dom"/>
</dbReference>
<proteinExistence type="inferred from homology"/>
<feature type="signal peptide" evidence="2">
    <location>
        <begin position="1"/>
        <end position="20"/>
    </location>
</feature>
<reference evidence="4" key="1">
    <citation type="journal article" date="2023" name="bioRxiv">
        <title>Scaffold-level genome assemblies of two parasitoid biocontrol wasps reveal the parthenogenesis mechanism and an associated novel virus.</title>
        <authorList>
            <person name="Inwood S."/>
            <person name="Skelly J."/>
            <person name="Guhlin J."/>
            <person name="Harrop T."/>
            <person name="Goldson S."/>
            <person name="Dearden P."/>
        </authorList>
    </citation>
    <scope>NUCLEOTIDE SEQUENCE</scope>
    <source>
        <strain evidence="4">Irish</strain>
        <tissue evidence="4">Whole body</tissue>
    </source>
</reference>
<dbReference type="EMBL" id="JAQQBS010000004">
    <property type="protein sequence ID" value="KAK0170260.1"/>
    <property type="molecule type" value="Genomic_DNA"/>
</dbReference>
<reference evidence="4" key="2">
    <citation type="submission" date="2023-03" db="EMBL/GenBank/DDBJ databases">
        <authorList>
            <person name="Inwood S.N."/>
            <person name="Skelly J.G."/>
            <person name="Guhlin J."/>
            <person name="Harrop T.W.R."/>
            <person name="Goldson S.G."/>
            <person name="Dearden P.K."/>
        </authorList>
    </citation>
    <scope>NUCLEOTIDE SEQUENCE</scope>
    <source>
        <strain evidence="4">Irish</strain>
        <tissue evidence="4">Whole body</tissue>
    </source>
</reference>
<sequence length="91" mass="10201">MTRITFILFALCLFYIYADALTIIDCGPNADPAPCGSSCESTCKDPRIKMCKVNPDTCPTECRCQEGFVRNERTDQCIPPNQCPKKSCRNK</sequence>